<dbReference type="InterPro" id="IPR019734">
    <property type="entry name" value="TPR_rpt"/>
</dbReference>
<dbReference type="Pfam" id="PF14559">
    <property type="entry name" value="TPR_19"/>
    <property type="match status" value="3"/>
</dbReference>
<dbReference type="PANTHER" id="PTHR12558">
    <property type="entry name" value="CELL DIVISION CYCLE 16,23,27"/>
    <property type="match status" value="1"/>
</dbReference>
<evidence type="ECO:0000313" key="4">
    <source>
        <dbReference type="EMBL" id="MBK8890384.1"/>
    </source>
</evidence>
<feature type="signal peptide" evidence="3">
    <location>
        <begin position="1"/>
        <end position="20"/>
    </location>
</feature>
<dbReference type="PROSITE" id="PS50005">
    <property type="entry name" value="TPR"/>
    <property type="match status" value="2"/>
</dbReference>
<keyword evidence="3" id="KW-0732">Signal</keyword>
<evidence type="ECO:0000256" key="1">
    <source>
        <dbReference type="PROSITE-ProRule" id="PRU00339"/>
    </source>
</evidence>
<dbReference type="Gene3D" id="1.25.40.10">
    <property type="entry name" value="Tetratricopeptide repeat domain"/>
    <property type="match status" value="4"/>
</dbReference>
<organism evidence="4 5">
    <name type="scientific">Candidatus Dechloromonas phosphorivorans</name>
    <dbReference type="NCBI Taxonomy" id="2899244"/>
    <lineage>
        <taxon>Bacteria</taxon>
        <taxon>Pseudomonadati</taxon>
        <taxon>Pseudomonadota</taxon>
        <taxon>Betaproteobacteria</taxon>
        <taxon>Rhodocyclales</taxon>
        <taxon>Azonexaceae</taxon>
        <taxon>Dechloromonas</taxon>
    </lineage>
</organism>
<feature type="region of interest" description="Disordered" evidence="2">
    <location>
        <begin position="22"/>
        <end position="51"/>
    </location>
</feature>
<accession>A0A9D7LQ18</accession>
<dbReference type="SMART" id="SM00028">
    <property type="entry name" value="TPR"/>
    <property type="match status" value="6"/>
</dbReference>
<evidence type="ECO:0000256" key="3">
    <source>
        <dbReference type="SAM" id="SignalP"/>
    </source>
</evidence>
<protein>
    <submittedName>
        <fullName evidence="4">Tetratricopeptide repeat protein</fullName>
    </submittedName>
</protein>
<evidence type="ECO:0000313" key="5">
    <source>
        <dbReference type="Proteomes" id="UP000808146"/>
    </source>
</evidence>
<name>A0A9D7LQ18_9RHOO</name>
<dbReference type="InterPro" id="IPR011990">
    <property type="entry name" value="TPR-like_helical_dom_sf"/>
</dbReference>
<keyword evidence="1" id="KW-0802">TPR repeat</keyword>
<dbReference type="AlphaFoldDB" id="A0A9D7LQ18"/>
<sequence>MLTKLICAVLALALAGPIHAAGEEASKEPAKDPAKAPERVPAKAPAKKRTAAQNAGEDLLARTVFQSLVGELALQRGDTNLGVSAWADLARRTRDPAVIARAAEVAAAAKQYELALDLARLWLQVEPASTRARQTESSLLLLANRIDDLAPQLAGLLEQDKANAPGNLMHLNRMLSRHTDKKAVQRLVDRVATPYSDLPEAHFAMGLAAANAEDLMRAQGEFKKALDQRPDWEAAELAYAQLLARASVANAIDSLNEFLARKPDAREARLTLARLLISERKYGEARAQFDRLLKDSPDNPEIIYPVAMLALQSGDAATGRAQLEKLLNSDFPDKSSVHFFLGQLDEEQKKPDLALEHFRQVTAGDQYLPARSRAAQILLQQGKVEQARAMLQAARGSSTTENTQLILAEAQLLREAGRGDESYAFLEVELAKQPDNPELLYETALAAERQDKPQILEKHLRHLLKLKPDHAHALNALGYSLAERNVRLAEAQKLLGRALALAPEDPFIMDSMGWLLYRQGKLPEALRTLEAAYAIKADPEIAAHLGEVLWTSGRKDEAMRFLNNAAKQFPDSEILASALKKLQP</sequence>
<comment type="caution">
    <text evidence="4">The sequence shown here is derived from an EMBL/GenBank/DDBJ whole genome shotgun (WGS) entry which is preliminary data.</text>
</comment>
<reference evidence="4" key="1">
    <citation type="submission" date="2020-10" db="EMBL/GenBank/DDBJ databases">
        <title>Connecting structure to function with the recovery of over 1000 high-quality activated sludge metagenome-assembled genomes encoding full-length rRNA genes using long-read sequencing.</title>
        <authorList>
            <person name="Singleton C.M."/>
            <person name="Petriglieri F."/>
            <person name="Kristensen J.M."/>
            <person name="Kirkegaard R.H."/>
            <person name="Michaelsen T.Y."/>
            <person name="Andersen M.H."/>
            <person name="Karst S.M."/>
            <person name="Dueholm M.S."/>
            <person name="Nielsen P.H."/>
            <person name="Albertsen M."/>
        </authorList>
    </citation>
    <scope>NUCLEOTIDE SEQUENCE</scope>
    <source>
        <strain evidence="4">OdNE_18-Q3-R46-58_BAT3C.305</strain>
    </source>
</reference>
<proteinExistence type="predicted"/>
<feature type="repeat" description="TPR" evidence="1">
    <location>
        <begin position="266"/>
        <end position="299"/>
    </location>
</feature>
<feature type="compositionally biased region" description="Basic and acidic residues" evidence="2">
    <location>
        <begin position="22"/>
        <end position="41"/>
    </location>
</feature>
<feature type="repeat" description="TPR" evidence="1">
    <location>
        <begin position="199"/>
        <end position="232"/>
    </location>
</feature>
<dbReference type="EMBL" id="JADKBR010000007">
    <property type="protein sequence ID" value="MBK8890384.1"/>
    <property type="molecule type" value="Genomic_DNA"/>
</dbReference>
<feature type="chain" id="PRO_5038607734" evidence="3">
    <location>
        <begin position="21"/>
        <end position="584"/>
    </location>
</feature>
<gene>
    <name evidence="4" type="ORF">IPN75_08245</name>
</gene>
<dbReference type="PANTHER" id="PTHR12558:SF13">
    <property type="entry name" value="CELL DIVISION CYCLE PROTEIN 27 HOMOLOG"/>
    <property type="match status" value="1"/>
</dbReference>
<dbReference type="SUPFAM" id="SSF48452">
    <property type="entry name" value="TPR-like"/>
    <property type="match status" value="2"/>
</dbReference>
<dbReference type="Proteomes" id="UP000808146">
    <property type="component" value="Unassembled WGS sequence"/>
</dbReference>
<evidence type="ECO:0000256" key="2">
    <source>
        <dbReference type="SAM" id="MobiDB-lite"/>
    </source>
</evidence>